<keyword evidence="3" id="KW-1185">Reference proteome</keyword>
<dbReference type="GO" id="GO:0005829">
    <property type="term" value="C:cytosol"/>
    <property type="evidence" value="ECO:0007669"/>
    <property type="project" value="TreeGrafter"/>
</dbReference>
<dbReference type="InterPro" id="IPR044992">
    <property type="entry name" value="ChyE-like"/>
</dbReference>
<dbReference type="Gene3D" id="3.40.50.880">
    <property type="match status" value="1"/>
</dbReference>
<dbReference type="AlphaFoldDB" id="A0A6F8ZCS5"/>
<dbReference type="PROSITE" id="PS51273">
    <property type="entry name" value="GATASE_TYPE_1"/>
    <property type="match status" value="1"/>
</dbReference>
<keyword evidence="2" id="KW-0315">Glutamine amidotransferase</keyword>
<dbReference type="GO" id="GO:0016740">
    <property type="term" value="F:transferase activity"/>
    <property type="evidence" value="ECO:0007669"/>
    <property type="project" value="UniProtKB-KW"/>
</dbReference>
<dbReference type="Proteomes" id="UP000503399">
    <property type="component" value="Chromosome"/>
</dbReference>
<dbReference type="CDD" id="cd01741">
    <property type="entry name" value="GATase1_1"/>
    <property type="match status" value="1"/>
</dbReference>
<evidence type="ECO:0000313" key="3">
    <source>
        <dbReference type="Proteomes" id="UP000503399"/>
    </source>
</evidence>
<reference evidence="2 3" key="1">
    <citation type="submission" date="2020-02" db="EMBL/GenBank/DDBJ databases">
        <authorList>
            <person name="Hogendoorn C."/>
        </authorList>
    </citation>
    <scope>NUCLEOTIDE SEQUENCE [LARGE SCALE GENOMIC DNA]</scope>
    <source>
        <strain evidence="2">R501</strain>
    </source>
</reference>
<accession>A0A6F8ZCS5</accession>
<dbReference type="FunFam" id="3.40.50.880:FF:000033">
    <property type="entry name" value="Glutamine amidotransferase class-I"/>
    <property type="match status" value="1"/>
</dbReference>
<dbReference type="PANTHER" id="PTHR42695">
    <property type="entry name" value="GLUTAMINE AMIDOTRANSFERASE YLR126C-RELATED"/>
    <property type="match status" value="1"/>
</dbReference>
<protein>
    <submittedName>
        <fullName evidence="2">Glutamine amidotransferase type-1 domain-containing protein</fullName>
    </submittedName>
</protein>
<dbReference type="InterPro" id="IPR029062">
    <property type="entry name" value="Class_I_gatase-like"/>
</dbReference>
<feature type="domain" description="Glutamine amidotransferase" evidence="1">
    <location>
        <begin position="50"/>
        <end position="188"/>
    </location>
</feature>
<name>A0A6F8ZCS5_9FIRM</name>
<dbReference type="KEGG" id="hfv:R50_0225"/>
<proteinExistence type="predicted"/>
<dbReference type="PANTHER" id="PTHR42695:SF5">
    <property type="entry name" value="GLUTAMINE AMIDOTRANSFERASE YLR126C-RELATED"/>
    <property type="match status" value="1"/>
</dbReference>
<dbReference type="InterPro" id="IPR017926">
    <property type="entry name" value="GATASE"/>
</dbReference>
<evidence type="ECO:0000313" key="2">
    <source>
        <dbReference type="EMBL" id="CAB1127731.1"/>
    </source>
</evidence>
<organism evidence="2 3">
    <name type="scientific">Candidatus Hydrogenisulfobacillus filiaventi</name>
    <dbReference type="NCBI Taxonomy" id="2707344"/>
    <lineage>
        <taxon>Bacteria</taxon>
        <taxon>Bacillati</taxon>
        <taxon>Bacillota</taxon>
        <taxon>Clostridia</taxon>
        <taxon>Eubacteriales</taxon>
        <taxon>Clostridiales Family XVII. Incertae Sedis</taxon>
        <taxon>Candidatus Hydrogenisulfobacillus</taxon>
    </lineage>
</organism>
<evidence type="ECO:0000259" key="1">
    <source>
        <dbReference type="Pfam" id="PF00117"/>
    </source>
</evidence>
<dbReference type="Pfam" id="PF00117">
    <property type="entry name" value="GATase"/>
    <property type="match status" value="1"/>
</dbReference>
<dbReference type="SUPFAM" id="SSF52317">
    <property type="entry name" value="Class I glutamine amidotransferase-like"/>
    <property type="match status" value="1"/>
</dbReference>
<keyword evidence="2" id="KW-0808">Transferase</keyword>
<sequence length="243" mass="26572">MAESRVVMRIRILQHVPFEDAGNLEPWLRAHGHQLAWTRFYAGEALPGPETVDAAVVMGGPMSVHDTARYPWLADEHRWLERLVADGKGVLGVCLGAQQLALVLGGTVGPNPEREIGWFPVTLDPAAAEDPLLAGLPARFEAFHWHGETFTLPPGARPFGRSVATRLQGFVWGRGVVGVQFHLEVTPEGVARLIDHSPGDLAPGPYVQHPAAMLADRRRFRALTQTLDRLLAAVSARWVEQGS</sequence>
<dbReference type="EMBL" id="LR778114">
    <property type="protein sequence ID" value="CAB1127731.1"/>
    <property type="molecule type" value="Genomic_DNA"/>
</dbReference>
<gene>
    <name evidence="2" type="ORF">R50_0225</name>
</gene>